<accession>A0ABQ9G7Y9</accession>
<feature type="region of interest" description="Disordered" evidence="1">
    <location>
        <begin position="402"/>
        <end position="446"/>
    </location>
</feature>
<name>A0ABQ9G7Y9_9NEOP</name>
<feature type="compositionally biased region" description="Basic and acidic residues" evidence="1">
    <location>
        <begin position="407"/>
        <end position="416"/>
    </location>
</feature>
<reference evidence="2 3" key="1">
    <citation type="submission" date="2023-02" db="EMBL/GenBank/DDBJ databases">
        <title>LHISI_Scaffold_Assembly.</title>
        <authorList>
            <person name="Stuart O.P."/>
            <person name="Cleave R."/>
            <person name="Magrath M.J.L."/>
            <person name="Mikheyev A.S."/>
        </authorList>
    </citation>
    <scope>NUCLEOTIDE SEQUENCE [LARGE SCALE GENOMIC DNA]</scope>
    <source>
        <strain evidence="2">Daus_M_001</strain>
        <tissue evidence="2">Leg muscle</tissue>
    </source>
</reference>
<sequence length="474" mass="53428">MQKRKKWEHSKETQGMQEHKKTTYWLPSWGPNMAAYWLTTWWNPIWRTRDRNDRVGSPGSKMAALDPDPAPVSGRSATAHQPPPNPIQHRKSTQQRVAIRPGIARVRFTNIEPAAPVTSRKRTASENYGYSRTAVGIEFYSKHTSLPQAELTLEKCAWQEGEDRRKCLQLVRNARERPLRKTDAMLASSLWGEFNRVCRPGVREGLAQHSVLPPFSRINCAFHSTYALSLPSEIFPQESQEIRSVPSRRISVGGKRKEYSALAAAAAEISSRRLEAAVINPPVQVAPVATARIARVRRLKTRIVRAQYVRRSDQPCRSTSAVSHEFGALSRSRPNKQKKFHPAHLPPWRSGFNPRPGHFGFSHVGIVPNVFSGTSRFLHPFIPALLHPHLNHPIGSYDLDSSCRNARPRETREISNKTRRPTASNSVNLGGRRRASEEDKVSLYDSGGSASDRLGATYQLQKSSRHDILCDARC</sequence>
<feature type="region of interest" description="Disordered" evidence="1">
    <location>
        <begin position="53"/>
        <end position="96"/>
    </location>
</feature>
<evidence type="ECO:0000313" key="2">
    <source>
        <dbReference type="EMBL" id="KAJ8868554.1"/>
    </source>
</evidence>
<gene>
    <name evidence="2" type="ORF">PR048_030092</name>
</gene>
<evidence type="ECO:0000256" key="1">
    <source>
        <dbReference type="SAM" id="MobiDB-lite"/>
    </source>
</evidence>
<dbReference type="Proteomes" id="UP001159363">
    <property type="component" value="Chromosome 13"/>
</dbReference>
<dbReference type="EMBL" id="JARBHB010000014">
    <property type="protein sequence ID" value="KAJ8868554.1"/>
    <property type="molecule type" value="Genomic_DNA"/>
</dbReference>
<evidence type="ECO:0000313" key="3">
    <source>
        <dbReference type="Proteomes" id="UP001159363"/>
    </source>
</evidence>
<proteinExistence type="predicted"/>
<keyword evidence="3" id="KW-1185">Reference proteome</keyword>
<protein>
    <submittedName>
        <fullName evidence="2">Uncharacterized protein</fullName>
    </submittedName>
</protein>
<organism evidence="2 3">
    <name type="scientific">Dryococelus australis</name>
    <dbReference type="NCBI Taxonomy" id="614101"/>
    <lineage>
        <taxon>Eukaryota</taxon>
        <taxon>Metazoa</taxon>
        <taxon>Ecdysozoa</taxon>
        <taxon>Arthropoda</taxon>
        <taxon>Hexapoda</taxon>
        <taxon>Insecta</taxon>
        <taxon>Pterygota</taxon>
        <taxon>Neoptera</taxon>
        <taxon>Polyneoptera</taxon>
        <taxon>Phasmatodea</taxon>
        <taxon>Verophasmatodea</taxon>
        <taxon>Anareolatae</taxon>
        <taxon>Phasmatidae</taxon>
        <taxon>Eurycanthinae</taxon>
        <taxon>Dryococelus</taxon>
    </lineage>
</organism>
<comment type="caution">
    <text evidence="2">The sequence shown here is derived from an EMBL/GenBank/DDBJ whole genome shotgun (WGS) entry which is preliminary data.</text>
</comment>